<feature type="non-terminal residue" evidence="3">
    <location>
        <position position="658"/>
    </location>
</feature>
<dbReference type="GO" id="GO:0003700">
    <property type="term" value="F:DNA-binding transcription factor activity"/>
    <property type="evidence" value="ECO:0007669"/>
    <property type="project" value="TreeGrafter"/>
</dbReference>
<evidence type="ECO:0000256" key="1">
    <source>
        <dbReference type="ARBA" id="ARBA00023125"/>
    </source>
</evidence>
<protein>
    <submittedName>
        <fullName evidence="3">Cro/C1-type helix-turn-helix domain,Lambda repressor-like, DNA-binding domain</fullName>
    </submittedName>
</protein>
<dbReference type="GO" id="GO:0006357">
    <property type="term" value="P:regulation of transcription by RNA polymerase II"/>
    <property type="evidence" value="ECO:0007669"/>
    <property type="project" value="UniProtKB-ARBA"/>
</dbReference>
<feature type="domain" description="HTH cro/C1-type" evidence="2">
    <location>
        <begin position="485"/>
        <end position="539"/>
    </location>
</feature>
<dbReference type="AlphaFoldDB" id="A0A5E4M5N9"/>
<evidence type="ECO:0000313" key="3">
    <source>
        <dbReference type="EMBL" id="VVC27475.1"/>
    </source>
</evidence>
<proteinExistence type="predicted"/>
<gene>
    <name evidence="3" type="ORF">CINCED_3A000386</name>
</gene>
<dbReference type="SUPFAM" id="SSF47413">
    <property type="entry name" value="lambda repressor-like DNA-binding domains"/>
    <property type="match status" value="1"/>
</dbReference>
<dbReference type="EMBL" id="CABPRJ010000125">
    <property type="protein sequence ID" value="VVC27475.1"/>
    <property type="molecule type" value="Genomic_DNA"/>
</dbReference>
<evidence type="ECO:0000259" key="2">
    <source>
        <dbReference type="PROSITE" id="PS50943"/>
    </source>
</evidence>
<dbReference type="PANTHER" id="PTHR46797">
    <property type="entry name" value="HTH-TYPE TRANSCRIPTIONAL REGULATOR"/>
    <property type="match status" value="1"/>
</dbReference>
<reference evidence="3 4" key="1">
    <citation type="submission" date="2019-08" db="EMBL/GenBank/DDBJ databases">
        <authorList>
            <person name="Alioto T."/>
            <person name="Alioto T."/>
            <person name="Gomez Garrido J."/>
        </authorList>
    </citation>
    <scope>NUCLEOTIDE SEQUENCE [LARGE SCALE GENOMIC DNA]</scope>
</reference>
<dbReference type="PANTHER" id="PTHR46797:SF1">
    <property type="entry name" value="METHYLPHOSPHONATE SYNTHASE"/>
    <property type="match status" value="1"/>
</dbReference>
<dbReference type="InterPro" id="IPR050807">
    <property type="entry name" value="TransReg_Diox_bact_type"/>
</dbReference>
<dbReference type="GO" id="GO:0003677">
    <property type="term" value="F:DNA binding"/>
    <property type="evidence" value="ECO:0007669"/>
    <property type="project" value="UniProtKB-KW"/>
</dbReference>
<accession>A0A5E4M5N9</accession>
<dbReference type="OrthoDB" id="7231540at2759"/>
<dbReference type="GO" id="GO:0005829">
    <property type="term" value="C:cytosol"/>
    <property type="evidence" value="ECO:0007669"/>
    <property type="project" value="TreeGrafter"/>
</dbReference>
<dbReference type="Proteomes" id="UP000325440">
    <property type="component" value="Unassembled WGS sequence"/>
</dbReference>
<evidence type="ECO:0000313" key="4">
    <source>
        <dbReference type="Proteomes" id="UP000325440"/>
    </source>
</evidence>
<keyword evidence="4" id="KW-1185">Reference proteome</keyword>
<dbReference type="InterPro" id="IPR010982">
    <property type="entry name" value="Lambda_DNA-bd_dom_sf"/>
</dbReference>
<name>A0A5E4M5N9_9HEMI</name>
<dbReference type="Pfam" id="PF01381">
    <property type="entry name" value="HTH_3"/>
    <property type="match status" value="1"/>
</dbReference>
<organism evidence="3 4">
    <name type="scientific">Cinara cedri</name>
    <dbReference type="NCBI Taxonomy" id="506608"/>
    <lineage>
        <taxon>Eukaryota</taxon>
        <taxon>Metazoa</taxon>
        <taxon>Ecdysozoa</taxon>
        <taxon>Arthropoda</taxon>
        <taxon>Hexapoda</taxon>
        <taxon>Insecta</taxon>
        <taxon>Pterygota</taxon>
        <taxon>Neoptera</taxon>
        <taxon>Paraneoptera</taxon>
        <taxon>Hemiptera</taxon>
        <taxon>Sternorrhyncha</taxon>
        <taxon>Aphidomorpha</taxon>
        <taxon>Aphidoidea</taxon>
        <taxon>Aphididae</taxon>
        <taxon>Lachninae</taxon>
        <taxon>Cinara</taxon>
    </lineage>
</organism>
<dbReference type="CDD" id="cd00093">
    <property type="entry name" value="HTH_XRE"/>
    <property type="match status" value="1"/>
</dbReference>
<dbReference type="PROSITE" id="PS50943">
    <property type="entry name" value="HTH_CROC1"/>
    <property type="match status" value="1"/>
</dbReference>
<dbReference type="InterPro" id="IPR001387">
    <property type="entry name" value="Cro/C1-type_HTH"/>
</dbReference>
<dbReference type="SMART" id="SM00530">
    <property type="entry name" value="HTH_XRE"/>
    <property type="match status" value="1"/>
</dbReference>
<keyword evidence="1 3" id="KW-0238">DNA-binding</keyword>
<dbReference type="Gene3D" id="1.10.260.40">
    <property type="entry name" value="lambda repressor-like DNA-binding domains"/>
    <property type="match status" value="1"/>
</dbReference>
<sequence>MPYTNIPNMGLWATYMSKIGINPNLYAPLRHALIECSFFNIAFDGKDIDYKELINQEQQAIASNIDCLMIPCIRENNIASLLNKGYIPIPSFFNSIVKLSCEWQVHLKNSLSSRSCRDTMNEIREIEQNYVTEWIPLKDIVRNKSILTKIVGLYIQHAQKFDYPAIMYTQEILEHLENSIYSQGSSEVVTAKNANELYKVVNQALADGIRINACREGEWSFGEYVILGTHFHKFEKGDLKKIMHELMLKGAEFHDRLLKNKLIGETYNELEKEVQPKIDKQLEELKKAGENAVREGAVIDVRIDNETFFMELSKDSRIEVAKLIEGTRNLGLNKGLVKLGSNIIKAGNSHIEVKNGKEGTRNYVDMSDNSSFEITFYTSIGNLRIKMYHDKEDQVQVKAIDQEMWSELQKRNEPIGKGCLFGGMAVEEVLRIGSFTRCGVWNKEQVTEEIKESSKNETLSWVDRTRVDMTTNDPNSISYKVREEIRNCRLKLGYTQKDLARKIGVKYWLILQYEKGNRKIPIKKLYALAEALSVSIIDFIPEQRASKRCFENEGKEILNLARKYKEVKDQELSEILYLLTKFIRVSEEKSGKAVKIEIAKGLIKVGVSVDVISRATNLSIGEYEEKKNPIDSITYKIGQRVKEWRLRREYTQVDLASK</sequence>